<gene>
    <name evidence="1" type="ORF">LI90_159</name>
</gene>
<reference evidence="2" key="1">
    <citation type="submission" date="2015-04" db="EMBL/GenBank/DDBJ databases">
        <title>Physiological reanalysis, assessment of diazotrophy, and genome sequences of multiple isolates of Streptomyces thermoautotrophicus.</title>
        <authorList>
            <person name="MacKellar D.C."/>
            <person name="Lieber L."/>
            <person name="Norman J."/>
            <person name="Bolger A."/>
            <person name="Tobin C."/>
            <person name="Murray J.W."/>
            <person name="Chang R."/>
            <person name="Ford T."/>
            <person name="Nguyen P.Q."/>
            <person name="Woodward J."/>
            <person name="Permingeat H."/>
            <person name="Joshi N.S."/>
            <person name="Silver P.A."/>
            <person name="Usadel B."/>
            <person name="Rutherford A.W."/>
            <person name="Friesen M."/>
            <person name="Prell J."/>
        </authorList>
    </citation>
    <scope>NUCLEOTIDE SEQUENCE [LARGE SCALE GENOMIC DNA]</scope>
    <source>
        <strain evidence="2">H1</strain>
    </source>
</reference>
<comment type="caution">
    <text evidence="1">The sequence shown here is derived from an EMBL/GenBank/DDBJ whole genome shotgun (WGS) entry which is preliminary data.</text>
</comment>
<evidence type="ECO:0000313" key="2">
    <source>
        <dbReference type="Proteomes" id="UP000070188"/>
    </source>
</evidence>
<dbReference type="AlphaFoldDB" id="A0A132ML34"/>
<keyword evidence="2" id="KW-1185">Reference proteome</keyword>
<dbReference type="PATRIC" id="fig|1469144.10.peg.233"/>
<name>A0A132ML34_9ACTN</name>
<proteinExistence type="predicted"/>
<accession>A0A132ML34</accession>
<organism evidence="1 2">
    <name type="scientific">Carbonactinospora thermoautotrophica</name>
    <dbReference type="NCBI Taxonomy" id="1469144"/>
    <lineage>
        <taxon>Bacteria</taxon>
        <taxon>Bacillati</taxon>
        <taxon>Actinomycetota</taxon>
        <taxon>Actinomycetes</taxon>
        <taxon>Kitasatosporales</taxon>
        <taxon>Carbonactinosporaceae</taxon>
        <taxon>Carbonactinospora</taxon>
    </lineage>
</organism>
<dbReference type="STRING" id="1469144.LI90_159"/>
<evidence type="ECO:0000313" key="1">
    <source>
        <dbReference type="EMBL" id="KWW98536.1"/>
    </source>
</evidence>
<dbReference type="EMBL" id="LAXD01000001">
    <property type="protein sequence ID" value="KWW98536.1"/>
    <property type="molecule type" value="Genomic_DNA"/>
</dbReference>
<sequence length="43" mass="4375">MAPVLLEIAPLVVDSNGIGLVADLDTLVESAVCSCNAGDDNPY</sequence>
<dbReference type="RefSeq" id="WP_269148659.1">
    <property type="nucleotide sequence ID" value="NZ_JYIJ01000019.1"/>
</dbReference>
<dbReference type="Proteomes" id="UP000070188">
    <property type="component" value="Unassembled WGS sequence"/>
</dbReference>
<protein>
    <submittedName>
        <fullName evidence="1">Uncharacterized protein</fullName>
    </submittedName>
</protein>